<keyword evidence="3" id="KW-1185">Reference proteome</keyword>
<reference evidence="3" key="1">
    <citation type="journal article" date="2019" name="Int. J. Syst. Evol. Microbiol.">
        <title>The Global Catalogue of Microorganisms (GCM) 10K type strain sequencing project: providing services to taxonomists for standard genome sequencing and annotation.</title>
        <authorList>
            <consortium name="The Broad Institute Genomics Platform"/>
            <consortium name="The Broad Institute Genome Sequencing Center for Infectious Disease"/>
            <person name="Wu L."/>
            <person name="Ma J."/>
        </authorList>
    </citation>
    <scope>NUCLEOTIDE SEQUENCE [LARGE SCALE GENOMIC DNA]</scope>
    <source>
        <strain evidence="3">JCM 14162</strain>
    </source>
</reference>
<keyword evidence="1" id="KW-0472">Membrane</keyword>
<evidence type="ECO:0000313" key="3">
    <source>
        <dbReference type="Proteomes" id="UP001500713"/>
    </source>
</evidence>
<dbReference type="RefSeq" id="WP_229956382.1">
    <property type="nucleotide sequence ID" value="NZ_BAAAEM010000002.1"/>
</dbReference>
<accession>A0ABP3K828</accession>
<keyword evidence="1" id="KW-1133">Transmembrane helix</keyword>
<name>A0ABP3K828_9SPHN</name>
<dbReference type="PANTHER" id="PTHR34980:SF2">
    <property type="entry name" value="INNER MEMBRANE PROTEIN YHAH-RELATED"/>
    <property type="match status" value="1"/>
</dbReference>
<keyword evidence="1" id="KW-0812">Transmembrane</keyword>
<sequence length="153" mass="17518">MKWMFLPLKRYADFGGRSRRKEYWMFFLFQVIAITLITMFAIIFGNFSLDPADYLDASGTFDPSDGLPSGLGLFVGLFTIYALATFIPVLAVQVRRLHDTERSGWWVLLGIIPVINYIGFLVLIVFYCLEGTKGKNRFGEDPKKDENAHEVFD</sequence>
<dbReference type="EMBL" id="BAAAEM010000002">
    <property type="protein sequence ID" value="GAA0471549.1"/>
    <property type="molecule type" value="Genomic_DNA"/>
</dbReference>
<gene>
    <name evidence="2" type="ORF">GCM10009096_10690</name>
</gene>
<dbReference type="InterPro" id="IPR008523">
    <property type="entry name" value="DUF805"/>
</dbReference>
<evidence type="ECO:0000313" key="2">
    <source>
        <dbReference type="EMBL" id="GAA0471549.1"/>
    </source>
</evidence>
<protein>
    <submittedName>
        <fullName evidence="2">DUF805 domain-containing protein</fullName>
    </submittedName>
</protein>
<comment type="caution">
    <text evidence="2">The sequence shown here is derived from an EMBL/GenBank/DDBJ whole genome shotgun (WGS) entry which is preliminary data.</text>
</comment>
<dbReference type="Proteomes" id="UP001500713">
    <property type="component" value="Unassembled WGS sequence"/>
</dbReference>
<feature type="transmembrane region" description="Helical" evidence="1">
    <location>
        <begin position="104"/>
        <end position="127"/>
    </location>
</feature>
<proteinExistence type="predicted"/>
<feature type="transmembrane region" description="Helical" evidence="1">
    <location>
        <begin position="69"/>
        <end position="92"/>
    </location>
</feature>
<dbReference type="Pfam" id="PF05656">
    <property type="entry name" value="DUF805"/>
    <property type="match status" value="1"/>
</dbReference>
<dbReference type="PANTHER" id="PTHR34980">
    <property type="entry name" value="INNER MEMBRANE PROTEIN-RELATED-RELATED"/>
    <property type="match status" value="1"/>
</dbReference>
<organism evidence="2 3">
    <name type="scientific">Parasphingorhabdus litoris</name>
    <dbReference type="NCBI Taxonomy" id="394733"/>
    <lineage>
        <taxon>Bacteria</taxon>
        <taxon>Pseudomonadati</taxon>
        <taxon>Pseudomonadota</taxon>
        <taxon>Alphaproteobacteria</taxon>
        <taxon>Sphingomonadales</taxon>
        <taxon>Sphingomonadaceae</taxon>
        <taxon>Parasphingorhabdus</taxon>
    </lineage>
</organism>
<evidence type="ECO:0000256" key="1">
    <source>
        <dbReference type="SAM" id="Phobius"/>
    </source>
</evidence>
<feature type="transmembrane region" description="Helical" evidence="1">
    <location>
        <begin position="23"/>
        <end position="49"/>
    </location>
</feature>